<keyword evidence="4" id="KW-1185">Reference proteome</keyword>
<dbReference type="Proteomes" id="UP000273643">
    <property type="component" value="Unassembled WGS sequence"/>
</dbReference>
<accession>A0A3N1NLI9</accession>
<sequence>MKELSVVGIDLAKSVFHVHGTDETEKVCVRRKLNRSSLLKFFATLKPCLVGMEACGGSHYWARELVKQGHEVRLIPPQYVKPYVKTNKSDAIDAEAICEAVTRPTMRYVDIKSEDQQAILLIHRDREGLVRDRTALINRIRATLGEFGLAVPTGPRNLHKWFEQRYSEAESRLPVITAQQVHRMMDRLKFIESEVADLDRQIELQGQRDETVKRLEEIPGVGRLTASALVATVGRAQSFKSGRQFSAWLGLVPRQHSTGGKSRLIGISKRGDAYLRRMLIHGARAVLRHMNPRRPVTAWLRQLQTRCHRNTVIVALANKLARIVWALLTKGERYQEVTA</sequence>
<dbReference type="GO" id="GO:0003677">
    <property type="term" value="F:DNA binding"/>
    <property type="evidence" value="ECO:0007669"/>
    <property type="project" value="InterPro"/>
</dbReference>
<dbReference type="InterPro" id="IPR003346">
    <property type="entry name" value="Transposase_20"/>
</dbReference>
<dbReference type="InterPro" id="IPR002525">
    <property type="entry name" value="Transp_IS110-like_N"/>
</dbReference>
<feature type="domain" description="Transposase IS116/IS110/IS902 C-terminal" evidence="2">
    <location>
        <begin position="213"/>
        <end position="293"/>
    </location>
</feature>
<dbReference type="PANTHER" id="PTHR33055">
    <property type="entry name" value="TRANSPOSASE FOR INSERTION SEQUENCE ELEMENT IS1111A"/>
    <property type="match status" value="1"/>
</dbReference>
<comment type="caution">
    <text evidence="3">The sequence shown here is derived from an EMBL/GenBank/DDBJ whole genome shotgun (WGS) entry which is preliminary data.</text>
</comment>
<proteinExistence type="predicted"/>
<gene>
    <name evidence="3" type="ORF">EDC38_3273</name>
</gene>
<dbReference type="RefSeq" id="WP_123639583.1">
    <property type="nucleotide sequence ID" value="NZ_RJUK01000006.1"/>
</dbReference>
<dbReference type="Pfam" id="PF02371">
    <property type="entry name" value="Transposase_20"/>
    <property type="match status" value="1"/>
</dbReference>
<dbReference type="GO" id="GO:0006313">
    <property type="term" value="P:DNA transposition"/>
    <property type="evidence" value="ECO:0007669"/>
    <property type="project" value="InterPro"/>
</dbReference>
<name>A0A3N1NLI9_9GAMM</name>
<protein>
    <submittedName>
        <fullName evidence="3">Transposase</fullName>
    </submittedName>
</protein>
<feature type="domain" description="Transposase IS110-like N-terminal" evidence="1">
    <location>
        <begin position="7"/>
        <end position="146"/>
    </location>
</feature>
<dbReference type="PANTHER" id="PTHR33055:SF3">
    <property type="entry name" value="PUTATIVE TRANSPOSASE FOR IS117-RELATED"/>
    <property type="match status" value="1"/>
</dbReference>
<evidence type="ECO:0000259" key="1">
    <source>
        <dbReference type="Pfam" id="PF01548"/>
    </source>
</evidence>
<dbReference type="Pfam" id="PF01548">
    <property type="entry name" value="DEDD_Tnp_IS110"/>
    <property type="match status" value="1"/>
</dbReference>
<reference evidence="3 4" key="1">
    <citation type="submission" date="2018-11" db="EMBL/GenBank/DDBJ databases">
        <title>Genomic Encyclopedia of Type Strains, Phase IV (KMG-IV): sequencing the most valuable type-strain genomes for metagenomic binning, comparative biology and taxonomic classification.</title>
        <authorList>
            <person name="Goeker M."/>
        </authorList>
    </citation>
    <scope>NUCLEOTIDE SEQUENCE [LARGE SCALE GENOMIC DNA]</scope>
    <source>
        <strain evidence="3 4">DSM 16974</strain>
    </source>
</reference>
<evidence type="ECO:0000313" key="4">
    <source>
        <dbReference type="Proteomes" id="UP000273643"/>
    </source>
</evidence>
<dbReference type="InterPro" id="IPR047650">
    <property type="entry name" value="Transpos_IS110"/>
</dbReference>
<organism evidence="3 4">
    <name type="scientific">Marinimicrobium koreense</name>
    <dbReference type="NCBI Taxonomy" id="306545"/>
    <lineage>
        <taxon>Bacteria</taxon>
        <taxon>Pseudomonadati</taxon>
        <taxon>Pseudomonadota</taxon>
        <taxon>Gammaproteobacteria</taxon>
        <taxon>Cellvibrionales</taxon>
        <taxon>Cellvibrionaceae</taxon>
        <taxon>Marinimicrobium</taxon>
    </lineage>
</organism>
<evidence type="ECO:0000259" key="2">
    <source>
        <dbReference type="Pfam" id="PF02371"/>
    </source>
</evidence>
<dbReference type="GO" id="GO:0004803">
    <property type="term" value="F:transposase activity"/>
    <property type="evidence" value="ECO:0007669"/>
    <property type="project" value="InterPro"/>
</dbReference>
<dbReference type="EMBL" id="RJUK01000006">
    <property type="protein sequence ID" value="ROQ16953.1"/>
    <property type="molecule type" value="Genomic_DNA"/>
</dbReference>
<dbReference type="OrthoDB" id="5289737at2"/>
<evidence type="ECO:0000313" key="3">
    <source>
        <dbReference type="EMBL" id="ROQ16953.1"/>
    </source>
</evidence>
<dbReference type="NCBIfam" id="NF033542">
    <property type="entry name" value="transpos_IS110"/>
    <property type="match status" value="1"/>
</dbReference>
<dbReference type="AlphaFoldDB" id="A0A3N1NLI9"/>